<dbReference type="AlphaFoldDB" id="A0A927FIS4"/>
<dbReference type="PROSITE" id="PS00194">
    <property type="entry name" value="THIOREDOXIN_1"/>
    <property type="match status" value="1"/>
</dbReference>
<name>A0A927FIS4_9BURK</name>
<dbReference type="CDD" id="cd02966">
    <property type="entry name" value="TlpA_like_family"/>
    <property type="match status" value="1"/>
</dbReference>
<evidence type="ECO:0000313" key="4">
    <source>
        <dbReference type="Proteomes" id="UP000647424"/>
    </source>
</evidence>
<keyword evidence="4" id="KW-1185">Reference proteome</keyword>
<evidence type="ECO:0000259" key="2">
    <source>
        <dbReference type="PROSITE" id="PS51352"/>
    </source>
</evidence>
<dbReference type="Pfam" id="PF00578">
    <property type="entry name" value="AhpC-TSA"/>
    <property type="match status" value="1"/>
</dbReference>
<protein>
    <submittedName>
        <fullName evidence="3">TlpA family protein disulfide reductase</fullName>
    </submittedName>
</protein>
<dbReference type="InterPro" id="IPR000866">
    <property type="entry name" value="AhpC/TSA"/>
</dbReference>
<comment type="caution">
    <text evidence="3">The sequence shown here is derived from an EMBL/GenBank/DDBJ whole genome shotgun (WGS) entry which is preliminary data.</text>
</comment>
<reference evidence="3" key="1">
    <citation type="submission" date="2020-09" db="EMBL/GenBank/DDBJ databases">
        <title>Genome seq and assembly of Limnohabitants sp.</title>
        <authorList>
            <person name="Chhetri G."/>
        </authorList>
    </citation>
    <scope>NUCLEOTIDE SEQUENCE</scope>
    <source>
        <strain evidence="3">JUR4</strain>
    </source>
</reference>
<dbReference type="InterPro" id="IPR036249">
    <property type="entry name" value="Thioredoxin-like_sf"/>
</dbReference>
<dbReference type="EMBL" id="JACYFT010000002">
    <property type="protein sequence ID" value="MBD8050802.1"/>
    <property type="molecule type" value="Genomic_DNA"/>
</dbReference>
<dbReference type="GO" id="GO:0015036">
    <property type="term" value="F:disulfide oxidoreductase activity"/>
    <property type="evidence" value="ECO:0007669"/>
    <property type="project" value="UniProtKB-ARBA"/>
</dbReference>
<organism evidence="3 4">
    <name type="scientific">Limnohabitans radicicola</name>
    <dbReference type="NCBI Taxonomy" id="2771427"/>
    <lineage>
        <taxon>Bacteria</taxon>
        <taxon>Pseudomonadati</taxon>
        <taxon>Pseudomonadota</taxon>
        <taxon>Betaproteobacteria</taxon>
        <taxon>Burkholderiales</taxon>
        <taxon>Comamonadaceae</taxon>
        <taxon>Limnohabitans</taxon>
    </lineage>
</organism>
<dbReference type="SUPFAM" id="SSF52833">
    <property type="entry name" value="Thioredoxin-like"/>
    <property type="match status" value="1"/>
</dbReference>
<feature type="domain" description="Thioredoxin" evidence="2">
    <location>
        <begin position="19"/>
        <end position="158"/>
    </location>
</feature>
<dbReference type="Gene3D" id="3.40.30.10">
    <property type="entry name" value="Glutaredoxin"/>
    <property type="match status" value="1"/>
</dbReference>
<dbReference type="Proteomes" id="UP000647424">
    <property type="component" value="Unassembled WGS sequence"/>
</dbReference>
<dbReference type="InterPro" id="IPR013766">
    <property type="entry name" value="Thioredoxin_domain"/>
</dbReference>
<dbReference type="PANTHER" id="PTHR42852:SF13">
    <property type="entry name" value="PROTEIN DIPZ"/>
    <property type="match status" value="1"/>
</dbReference>
<dbReference type="InterPro" id="IPR050553">
    <property type="entry name" value="Thioredoxin_ResA/DsbE_sf"/>
</dbReference>
<proteinExistence type="predicted"/>
<dbReference type="RefSeq" id="WP_191819283.1">
    <property type="nucleotide sequence ID" value="NZ_JACYFT010000002.1"/>
</dbReference>
<gene>
    <name evidence="3" type="ORF">IC609_09610</name>
</gene>
<sequence length="161" mass="17909">MLLSCLPLAAHAQFQKTPWPSAQASPVIDLMDLQGQRWTNERLKGRTVVLNFWATWCAPCKEEMPSLQTLHELGGGEPVVMGVNVRETASHVKRYVQATGIGFPVALDPQGDLARRWGVSVYPTTFLIGPDGRVRWRIQGEVDWTGAEADRWLNSLSSARP</sequence>
<dbReference type="InterPro" id="IPR017937">
    <property type="entry name" value="Thioredoxin_CS"/>
</dbReference>
<evidence type="ECO:0000256" key="1">
    <source>
        <dbReference type="ARBA" id="ARBA00023284"/>
    </source>
</evidence>
<dbReference type="GO" id="GO:0016209">
    <property type="term" value="F:antioxidant activity"/>
    <property type="evidence" value="ECO:0007669"/>
    <property type="project" value="InterPro"/>
</dbReference>
<keyword evidence="1" id="KW-0676">Redox-active center</keyword>
<dbReference type="PANTHER" id="PTHR42852">
    <property type="entry name" value="THIOL:DISULFIDE INTERCHANGE PROTEIN DSBE"/>
    <property type="match status" value="1"/>
</dbReference>
<accession>A0A927FIS4</accession>
<evidence type="ECO:0000313" key="3">
    <source>
        <dbReference type="EMBL" id="MBD8050802.1"/>
    </source>
</evidence>
<dbReference type="PROSITE" id="PS51352">
    <property type="entry name" value="THIOREDOXIN_2"/>
    <property type="match status" value="1"/>
</dbReference>